<reference evidence="1" key="1">
    <citation type="journal article" date="2014" name="Front. Microbiol.">
        <title>High frequency of phylogenetically diverse reductive dehalogenase-homologous genes in deep subseafloor sedimentary metagenomes.</title>
        <authorList>
            <person name="Kawai M."/>
            <person name="Futagami T."/>
            <person name="Toyoda A."/>
            <person name="Takaki Y."/>
            <person name="Nishi S."/>
            <person name="Hori S."/>
            <person name="Arai W."/>
            <person name="Tsubouchi T."/>
            <person name="Morono Y."/>
            <person name="Uchiyama I."/>
            <person name="Ito T."/>
            <person name="Fujiyama A."/>
            <person name="Inagaki F."/>
            <person name="Takami H."/>
        </authorList>
    </citation>
    <scope>NUCLEOTIDE SEQUENCE</scope>
    <source>
        <strain evidence="1">Expedition CK06-06</strain>
    </source>
</reference>
<dbReference type="EMBL" id="BARS01041140">
    <property type="protein sequence ID" value="GAG41707.1"/>
    <property type="molecule type" value="Genomic_DNA"/>
</dbReference>
<gene>
    <name evidence="1" type="ORF">S01H1_62617</name>
</gene>
<feature type="non-terminal residue" evidence="1">
    <location>
        <position position="1"/>
    </location>
</feature>
<comment type="caution">
    <text evidence="1">The sequence shown here is derived from an EMBL/GenBank/DDBJ whole genome shotgun (WGS) entry which is preliminary data.</text>
</comment>
<name>X0Y2W6_9ZZZZ</name>
<accession>X0Y2W6</accession>
<organism evidence="1">
    <name type="scientific">marine sediment metagenome</name>
    <dbReference type="NCBI Taxonomy" id="412755"/>
    <lineage>
        <taxon>unclassified sequences</taxon>
        <taxon>metagenomes</taxon>
        <taxon>ecological metagenomes</taxon>
    </lineage>
</organism>
<evidence type="ECO:0000313" key="1">
    <source>
        <dbReference type="EMBL" id="GAG41707.1"/>
    </source>
</evidence>
<dbReference type="AlphaFoldDB" id="X0Y2W6"/>
<proteinExistence type="predicted"/>
<protein>
    <submittedName>
        <fullName evidence="1">Uncharacterized protein</fullName>
    </submittedName>
</protein>
<sequence>NLSIKRIDFTEICGNISKHNFSRLSGVIHKLIEIFKNNSLPLSEENALLIIDEFYEWFHTNIFTYHSSAIAEFVNNIRWGVYEYLQPEFQQSIVFENDEHPRRYHYTYPKKINNSFAKSCYWDLMNDIRSKPYMNKFQVTKYLKMRY</sequence>